<evidence type="ECO:0000313" key="3">
    <source>
        <dbReference type="Proteomes" id="UP000824120"/>
    </source>
</evidence>
<feature type="compositionally biased region" description="Basic residues" evidence="1">
    <location>
        <begin position="19"/>
        <end position="32"/>
    </location>
</feature>
<feature type="region of interest" description="Disordered" evidence="1">
    <location>
        <begin position="81"/>
        <end position="103"/>
    </location>
</feature>
<gene>
    <name evidence="2" type="ORF">H5410_061463</name>
</gene>
<dbReference type="Proteomes" id="UP000824120">
    <property type="component" value="Chromosome 12"/>
</dbReference>
<evidence type="ECO:0000313" key="2">
    <source>
        <dbReference type="EMBL" id="KAG5571697.1"/>
    </source>
</evidence>
<feature type="region of interest" description="Disordered" evidence="1">
    <location>
        <begin position="19"/>
        <end position="48"/>
    </location>
</feature>
<sequence>MSIPLARHQVDRYGTHKLKRATSEKGKKHIARKGSAIEPNFSEPKDEQPFIHQQNRLRDRTQSTLIRVTSAATTPIIESVPNLAPPSVAPTLSIAPPPPRLSN</sequence>
<keyword evidence="3" id="KW-1185">Reference proteome</keyword>
<comment type="caution">
    <text evidence="2">The sequence shown here is derived from an EMBL/GenBank/DDBJ whole genome shotgun (WGS) entry which is preliminary data.</text>
</comment>
<protein>
    <submittedName>
        <fullName evidence="2">Uncharacterized protein</fullName>
    </submittedName>
</protein>
<dbReference type="AlphaFoldDB" id="A0A9J5W844"/>
<accession>A0A9J5W844</accession>
<dbReference type="EMBL" id="JACXVP010000012">
    <property type="protein sequence ID" value="KAG5571697.1"/>
    <property type="molecule type" value="Genomic_DNA"/>
</dbReference>
<name>A0A9J5W844_SOLCO</name>
<reference evidence="2 3" key="1">
    <citation type="submission" date="2020-09" db="EMBL/GenBank/DDBJ databases">
        <title>De no assembly of potato wild relative species, Solanum commersonii.</title>
        <authorList>
            <person name="Cho K."/>
        </authorList>
    </citation>
    <scope>NUCLEOTIDE SEQUENCE [LARGE SCALE GENOMIC DNA]</scope>
    <source>
        <strain evidence="2">LZ3.2</strain>
        <tissue evidence="2">Leaf</tissue>
    </source>
</reference>
<organism evidence="2 3">
    <name type="scientific">Solanum commersonii</name>
    <name type="common">Commerson's wild potato</name>
    <name type="synonym">Commerson's nightshade</name>
    <dbReference type="NCBI Taxonomy" id="4109"/>
    <lineage>
        <taxon>Eukaryota</taxon>
        <taxon>Viridiplantae</taxon>
        <taxon>Streptophyta</taxon>
        <taxon>Embryophyta</taxon>
        <taxon>Tracheophyta</taxon>
        <taxon>Spermatophyta</taxon>
        <taxon>Magnoliopsida</taxon>
        <taxon>eudicotyledons</taxon>
        <taxon>Gunneridae</taxon>
        <taxon>Pentapetalae</taxon>
        <taxon>asterids</taxon>
        <taxon>lamiids</taxon>
        <taxon>Solanales</taxon>
        <taxon>Solanaceae</taxon>
        <taxon>Solanoideae</taxon>
        <taxon>Solaneae</taxon>
        <taxon>Solanum</taxon>
    </lineage>
</organism>
<evidence type="ECO:0000256" key="1">
    <source>
        <dbReference type="SAM" id="MobiDB-lite"/>
    </source>
</evidence>
<proteinExistence type="predicted"/>